<organism evidence="2 3">
    <name type="scientific">Heyndrickxia shackletonii</name>
    <dbReference type="NCBI Taxonomy" id="157838"/>
    <lineage>
        <taxon>Bacteria</taxon>
        <taxon>Bacillati</taxon>
        <taxon>Bacillota</taxon>
        <taxon>Bacilli</taxon>
        <taxon>Bacillales</taxon>
        <taxon>Bacillaceae</taxon>
        <taxon>Heyndrickxia</taxon>
    </lineage>
</organism>
<dbReference type="GO" id="GO:0007165">
    <property type="term" value="P:signal transduction"/>
    <property type="evidence" value="ECO:0007669"/>
    <property type="project" value="InterPro"/>
</dbReference>
<dbReference type="PATRIC" id="fig|157838.3.peg.942"/>
<dbReference type="STRING" id="157838.AN964_04230"/>
<dbReference type="InterPro" id="IPR039315">
    <property type="entry name" value="CheW"/>
</dbReference>
<gene>
    <name evidence="2" type="ORF">AN964_04230</name>
</gene>
<reference evidence="2 3" key="1">
    <citation type="submission" date="2015-09" db="EMBL/GenBank/DDBJ databases">
        <title>Genome sequencing project for genomic taxonomy and phylogenomics of Bacillus-like bacteria.</title>
        <authorList>
            <person name="Liu B."/>
            <person name="Wang J."/>
            <person name="Zhu Y."/>
            <person name="Liu G."/>
            <person name="Chen Q."/>
            <person name="Chen Z."/>
            <person name="Lan J."/>
            <person name="Che J."/>
            <person name="Ge C."/>
            <person name="Shi H."/>
            <person name="Pan Z."/>
            <person name="Liu X."/>
        </authorList>
    </citation>
    <scope>NUCLEOTIDE SEQUENCE [LARGE SCALE GENOMIC DNA]</scope>
    <source>
        <strain evidence="2 3">LMG 18435</strain>
    </source>
</reference>
<name>A0A0Q3WVN3_9BACI</name>
<dbReference type="SUPFAM" id="SSF50341">
    <property type="entry name" value="CheW-like"/>
    <property type="match status" value="1"/>
</dbReference>
<dbReference type="GO" id="GO:0005829">
    <property type="term" value="C:cytosol"/>
    <property type="evidence" value="ECO:0007669"/>
    <property type="project" value="TreeGrafter"/>
</dbReference>
<dbReference type="Proteomes" id="UP000051888">
    <property type="component" value="Unassembled WGS sequence"/>
</dbReference>
<dbReference type="GO" id="GO:0006935">
    <property type="term" value="P:chemotaxis"/>
    <property type="evidence" value="ECO:0007669"/>
    <property type="project" value="InterPro"/>
</dbReference>
<dbReference type="EMBL" id="LJJC01000004">
    <property type="protein sequence ID" value="KQL52804.1"/>
    <property type="molecule type" value="Genomic_DNA"/>
</dbReference>
<feature type="domain" description="CheW-like" evidence="1">
    <location>
        <begin position="2"/>
        <end position="140"/>
    </location>
</feature>
<proteinExistence type="predicted"/>
<dbReference type="Pfam" id="PF01584">
    <property type="entry name" value="CheW"/>
    <property type="match status" value="1"/>
</dbReference>
<dbReference type="RefSeq" id="WP_055738511.1">
    <property type="nucleotide sequence ID" value="NZ_JAAIWL010000015.1"/>
</dbReference>
<protein>
    <recommendedName>
        <fullName evidence="1">CheW-like domain-containing protein</fullName>
    </recommendedName>
</protein>
<evidence type="ECO:0000259" key="1">
    <source>
        <dbReference type="PROSITE" id="PS50851"/>
    </source>
</evidence>
<dbReference type="Gene3D" id="2.40.50.180">
    <property type="entry name" value="CheA-289, Domain 4"/>
    <property type="match status" value="1"/>
</dbReference>
<dbReference type="AlphaFoldDB" id="A0A0Q3WVN3"/>
<dbReference type="PROSITE" id="PS50851">
    <property type="entry name" value="CHEW"/>
    <property type="match status" value="1"/>
</dbReference>
<evidence type="ECO:0000313" key="2">
    <source>
        <dbReference type="EMBL" id="KQL52804.1"/>
    </source>
</evidence>
<keyword evidence="3" id="KW-1185">Reference proteome</keyword>
<dbReference type="InterPro" id="IPR002545">
    <property type="entry name" value="CheW-lke_dom"/>
</dbReference>
<accession>A0A0Q3WVN3</accession>
<dbReference type="OrthoDB" id="9787997at2"/>
<sequence length="150" mass="16744">MKSNYVIFRVGDNDFGIEIQYVISIEKVTEITCLPQMPDYIKGITNLRGQMKGVIDAATLLFNQSIEIDESTRFLLLDIHQSDIALMVSKTNEILSIDEEEIKPIDSINATSEIFKGVALIDNRMISILNIEKLLSTLDALETVSAVHLG</sequence>
<comment type="caution">
    <text evidence="2">The sequence shown here is derived from an EMBL/GenBank/DDBJ whole genome shotgun (WGS) entry which is preliminary data.</text>
</comment>
<dbReference type="PANTHER" id="PTHR22617:SF23">
    <property type="entry name" value="CHEMOTAXIS PROTEIN CHEW"/>
    <property type="match status" value="1"/>
</dbReference>
<dbReference type="Gene3D" id="2.30.30.40">
    <property type="entry name" value="SH3 Domains"/>
    <property type="match status" value="1"/>
</dbReference>
<dbReference type="InterPro" id="IPR036061">
    <property type="entry name" value="CheW-like_dom_sf"/>
</dbReference>
<evidence type="ECO:0000313" key="3">
    <source>
        <dbReference type="Proteomes" id="UP000051888"/>
    </source>
</evidence>
<dbReference type="PANTHER" id="PTHR22617">
    <property type="entry name" value="CHEMOTAXIS SENSOR HISTIDINE KINASE-RELATED"/>
    <property type="match status" value="1"/>
</dbReference>
<dbReference type="SMART" id="SM00260">
    <property type="entry name" value="CheW"/>
    <property type="match status" value="1"/>
</dbReference>